<dbReference type="Pfam" id="PF12672">
    <property type="entry name" value="DUF3793"/>
    <property type="match status" value="1"/>
</dbReference>
<organism evidence="1 2">
    <name type="scientific">Candidatus Anaerotruncus excrementipullorum</name>
    <dbReference type="NCBI Taxonomy" id="2838465"/>
    <lineage>
        <taxon>Bacteria</taxon>
        <taxon>Bacillati</taxon>
        <taxon>Bacillota</taxon>
        <taxon>Clostridia</taxon>
        <taxon>Eubacteriales</taxon>
        <taxon>Oscillospiraceae</taxon>
        <taxon>Anaerotruncus</taxon>
    </lineage>
</organism>
<evidence type="ECO:0000313" key="2">
    <source>
        <dbReference type="Proteomes" id="UP000886800"/>
    </source>
</evidence>
<sequence>MSEEQVIRHCAPTLAGLKTGSMFGASYPDALSMREDLRAWNLRLAGKGVCFLPLRFQDCRALIYVYRPSRLRGDLDDQAALELLGRCGYRAGTPARCLRQLRCRMAQGGDFPHEVGLFLGYPPEDVKGFMDCRAKGFRCAGCWKVYGDPQEAQKRFAAYKKCTAVYAAQHAKGTPVERLTVAG</sequence>
<dbReference type="Proteomes" id="UP000886800">
    <property type="component" value="Unassembled WGS sequence"/>
</dbReference>
<protein>
    <submittedName>
        <fullName evidence="1">DUF3793 family protein</fullName>
    </submittedName>
</protein>
<accession>A0A9D2B7L2</accession>
<proteinExistence type="predicted"/>
<dbReference type="AlphaFoldDB" id="A0A9D2B7L2"/>
<reference evidence="1" key="1">
    <citation type="journal article" date="2021" name="PeerJ">
        <title>Extensive microbial diversity within the chicken gut microbiome revealed by metagenomics and culture.</title>
        <authorList>
            <person name="Gilroy R."/>
            <person name="Ravi A."/>
            <person name="Getino M."/>
            <person name="Pursley I."/>
            <person name="Horton D.L."/>
            <person name="Alikhan N.F."/>
            <person name="Baker D."/>
            <person name="Gharbi K."/>
            <person name="Hall N."/>
            <person name="Watson M."/>
            <person name="Adriaenssens E.M."/>
            <person name="Foster-Nyarko E."/>
            <person name="Jarju S."/>
            <person name="Secka A."/>
            <person name="Antonio M."/>
            <person name="Oren A."/>
            <person name="Chaudhuri R.R."/>
            <person name="La Ragione R."/>
            <person name="Hildebrand F."/>
            <person name="Pallen M.J."/>
        </authorList>
    </citation>
    <scope>NUCLEOTIDE SEQUENCE</scope>
    <source>
        <strain evidence="1">CHK188-5543</strain>
    </source>
</reference>
<comment type="caution">
    <text evidence="1">The sequence shown here is derived from an EMBL/GenBank/DDBJ whole genome shotgun (WGS) entry which is preliminary data.</text>
</comment>
<reference evidence="1" key="2">
    <citation type="submission" date="2021-04" db="EMBL/GenBank/DDBJ databases">
        <authorList>
            <person name="Gilroy R."/>
        </authorList>
    </citation>
    <scope>NUCLEOTIDE SEQUENCE</scope>
    <source>
        <strain evidence="1">CHK188-5543</strain>
    </source>
</reference>
<name>A0A9D2B7L2_9FIRM</name>
<evidence type="ECO:0000313" key="1">
    <source>
        <dbReference type="EMBL" id="HIX66235.1"/>
    </source>
</evidence>
<gene>
    <name evidence="1" type="ORF">H9736_08310</name>
</gene>
<dbReference type="InterPro" id="IPR024523">
    <property type="entry name" value="DUF3793"/>
</dbReference>
<dbReference type="EMBL" id="DXES01000175">
    <property type="protein sequence ID" value="HIX66235.1"/>
    <property type="molecule type" value="Genomic_DNA"/>
</dbReference>